<keyword evidence="3 8" id="KW-0812">Transmembrane</keyword>
<keyword evidence="11" id="KW-1185">Reference proteome</keyword>
<keyword evidence="5" id="KW-0443">Lipid metabolism</keyword>
<protein>
    <submittedName>
        <fullName evidence="10">Lyso-ornithine lipid acyltransferase</fullName>
    </submittedName>
</protein>
<evidence type="ECO:0000256" key="1">
    <source>
        <dbReference type="ARBA" id="ARBA00004370"/>
    </source>
</evidence>
<dbReference type="SMART" id="SM00563">
    <property type="entry name" value="PlsC"/>
    <property type="match status" value="1"/>
</dbReference>
<evidence type="ECO:0000256" key="8">
    <source>
        <dbReference type="SAM" id="Phobius"/>
    </source>
</evidence>
<evidence type="ECO:0000256" key="7">
    <source>
        <dbReference type="ARBA" id="ARBA00023315"/>
    </source>
</evidence>
<dbReference type="RefSeq" id="WP_093120090.1">
    <property type="nucleotide sequence ID" value="NZ_FODS01000027.1"/>
</dbReference>
<dbReference type="SUPFAM" id="SSF69593">
    <property type="entry name" value="Glycerol-3-phosphate (1)-acyltransferase"/>
    <property type="match status" value="1"/>
</dbReference>
<reference evidence="10 11" key="1">
    <citation type="submission" date="2016-10" db="EMBL/GenBank/DDBJ databases">
        <authorList>
            <person name="de Groot N.N."/>
        </authorList>
    </citation>
    <scope>NUCLEOTIDE SEQUENCE [LARGE SCALE GENOMIC DNA]</scope>
    <source>
        <strain evidence="10 11">DSM 27842</strain>
    </source>
</reference>
<evidence type="ECO:0000313" key="10">
    <source>
        <dbReference type="EMBL" id="SEP12420.1"/>
    </source>
</evidence>
<feature type="transmembrane region" description="Helical" evidence="8">
    <location>
        <begin position="25"/>
        <end position="48"/>
    </location>
</feature>
<keyword evidence="4 8" id="KW-1133">Transmembrane helix</keyword>
<dbReference type="STRING" id="569882.SAMN04490248_12710"/>
<keyword evidence="2 10" id="KW-0808">Transferase</keyword>
<keyword evidence="7 10" id="KW-0012">Acyltransferase</keyword>
<evidence type="ECO:0000256" key="5">
    <source>
        <dbReference type="ARBA" id="ARBA00023098"/>
    </source>
</evidence>
<name>A0A1H8VAG8_9RHOB</name>
<feature type="domain" description="Phospholipid/glycerol acyltransferase" evidence="9">
    <location>
        <begin position="91"/>
        <end position="206"/>
    </location>
</feature>
<dbReference type="GO" id="GO:0006629">
    <property type="term" value="P:lipid metabolic process"/>
    <property type="evidence" value="ECO:0007669"/>
    <property type="project" value="UniProtKB-KW"/>
</dbReference>
<dbReference type="InterPro" id="IPR002123">
    <property type="entry name" value="Plipid/glycerol_acylTrfase"/>
</dbReference>
<dbReference type="Pfam" id="PF01553">
    <property type="entry name" value="Acyltransferase"/>
    <property type="match status" value="1"/>
</dbReference>
<dbReference type="Proteomes" id="UP000198893">
    <property type="component" value="Unassembled WGS sequence"/>
</dbReference>
<evidence type="ECO:0000256" key="3">
    <source>
        <dbReference type="ARBA" id="ARBA00022692"/>
    </source>
</evidence>
<evidence type="ECO:0000256" key="2">
    <source>
        <dbReference type="ARBA" id="ARBA00022679"/>
    </source>
</evidence>
<accession>A0A1H8VAG8</accession>
<keyword evidence="6 8" id="KW-0472">Membrane</keyword>
<dbReference type="EMBL" id="FODS01000027">
    <property type="protein sequence ID" value="SEP12420.1"/>
    <property type="molecule type" value="Genomic_DNA"/>
</dbReference>
<dbReference type="PANTHER" id="PTHR23063:SF52">
    <property type="entry name" value="LYSOPHOSPHATIDYLCHOLINE ACYLTRANSFERASE"/>
    <property type="match status" value="1"/>
</dbReference>
<dbReference type="GO" id="GO:0016746">
    <property type="term" value="F:acyltransferase activity"/>
    <property type="evidence" value="ECO:0007669"/>
    <property type="project" value="UniProtKB-KW"/>
</dbReference>
<dbReference type="CDD" id="cd07989">
    <property type="entry name" value="LPLAT_AGPAT-like"/>
    <property type="match status" value="1"/>
</dbReference>
<comment type="subcellular location">
    <subcellularLocation>
        <location evidence="1">Membrane</location>
    </subcellularLocation>
</comment>
<evidence type="ECO:0000256" key="6">
    <source>
        <dbReference type="ARBA" id="ARBA00023136"/>
    </source>
</evidence>
<evidence type="ECO:0000259" key="9">
    <source>
        <dbReference type="SMART" id="SM00563"/>
    </source>
</evidence>
<dbReference type="OrthoDB" id="9806880at2"/>
<dbReference type="GO" id="GO:0016020">
    <property type="term" value="C:membrane"/>
    <property type="evidence" value="ECO:0007669"/>
    <property type="project" value="UniProtKB-SubCell"/>
</dbReference>
<sequence>MNPTWKGEGTYPDFPRITVAGWARVALRGFLALILILTGLVILLLLRMAERPFCGAGRPLSAYPVQVVSRLMLVLLGLRLRTQGAPMRQPGVLVANHCSWLDIFVLNTRKRVFFVSKSEVAEWPLIGGLARVVGTLFITRNPRDARVQTDQFRERLAVGHRLLFFPEGTSSDGQRVLRFKSTLFAAFFDPPLRDRMMVQPVSVAYRASAHHDPRFLCWWGDMEFAAHALQVLAHGGGASVTVVYHPPVAVIDFHDRKALAAYCEETVRAGLAQAVA</sequence>
<gene>
    <name evidence="10" type="ORF">SAMN04490248_12710</name>
</gene>
<dbReference type="AlphaFoldDB" id="A0A1H8VAG8"/>
<evidence type="ECO:0000256" key="4">
    <source>
        <dbReference type="ARBA" id="ARBA00022989"/>
    </source>
</evidence>
<proteinExistence type="predicted"/>
<dbReference type="PANTHER" id="PTHR23063">
    <property type="entry name" value="PHOSPHOLIPID ACYLTRANSFERASE"/>
    <property type="match status" value="1"/>
</dbReference>
<evidence type="ECO:0000313" key="11">
    <source>
        <dbReference type="Proteomes" id="UP000198893"/>
    </source>
</evidence>
<organism evidence="10 11">
    <name type="scientific">Salinihabitans flavidus</name>
    <dbReference type="NCBI Taxonomy" id="569882"/>
    <lineage>
        <taxon>Bacteria</taxon>
        <taxon>Pseudomonadati</taxon>
        <taxon>Pseudomonadota</taxon>
        <taxon>Alphaproteobacteria</taxon>
        <taxon>Rhodobacterales</taxon>
        <taxon>Roseobacteraceae</taxon>
        <taxon>Salinihabitans</taxon>
    </lineage>
</organism>